<name>A0ABR3QA72_9TREE</name>
<feature type="compositionally biased region" description="Basic and acidic residues" evidence="11">
    <location>
        <begin position="47"/>
        <end position="57"/>
    </location>
</feature>
<evidence type="ECO:0000256" key="10">
    <source>
        <dbReference type="RuleBase" id="RU003756"/>
    </source>
</evidence>
<dbReference type="SMART" id="SM00533">
    <property type="entry name" value="MUTSd"/>
    <property type="match status" value="1"/>
</dbReference>
<dbReference type="Pfam" id="PF05190">
    <property type="entry name" value="MutS_IV"/>
    <property type="match status" value="1"/>
</dbReference>
<dbReference type="SUPFAM" id="SSF55271">
    <property type="entry name" value="DNA repair protein MutS, domain I"/>
    <property type="match status" value="1"/>
</dbReference>
<dbReference type="InterPro" id="IPR007696">
    <property type="entry name" value="DNA_mismatch_repair_MutS_core"/>
</dbReference>
<dbReference type="PANTHER" id="PTHR11361">
    <property type="entry name" value="DNA MISMATCH REPAIR PROTEIN MUTS FAMILY MEMBER"/>
    <property type="match status" value="1"/>
</dbReference>
<dbReference type="Pfam" id="PF05192">
    <property type="entry name" value="MutS_III"/>
    <property type="match status" value="1"/>
</dbReference>
<keyword evidence="3 10" id="KW-0547">Nucleotide-binding</keyword>
<feature type="compositionally biased region" description="Polar residues" evidence="11">
    <location>
        <begin position="1"/>
        <end position="16"/>
    </location>
</feature>
<dbReference type="InterPro" id="IPR007860">
    <property type="entry name" value="DNA_mmatch_repair_MutS_con_dom"/>
</dbReference>
<feature type="region of interest" description="Disordered" evidence="11">
    <location>
        <begin position="1"/>
        <end position="89"/>
    </location>
</feature>
<evidence type="ECO:0000256" key="11">
    <source>
        <dbReference type="SAM" id="MobiDB-lite"/>
    </source>
</evidence>
<feature type="region of interest" description="Disordered" evidence="11">
    <location>
        <begin position="318"/>
        <end position="343"/>
    </location>
</feature>
<dbReference type="PROSITE" id="PS00486">
    <property type="entry name" value="DNA_MISMATCH_REPAIR_2"/>
    <property type="match status" value="1"/>
</dbReference>
<comment type="caution">
    <text evidence="13">The sequence shown here is derived from an EMBL/GenBank/DDBJ whole genome shotgun (WGS) entry which is preliminary data.</text>
</comment>
<dbReference type="RefSeq" id="XP_069211275.1">
    <property type="nucleotide sequence ID" value="XM_069350889.1"/>
</dbReference>
<evidence type="ECO:0000256" key="4">
    <source>
        <dbReference type="ARBA" id="ARBA00022763"/>
    </source>
</evidence>
<evidence type="ECO:0000256" key="6">
    <source>
        <dbReference type="ARBA" id="ARBA00023125"/>
    </source>
</evidence>
<gene>
    <name evidence="13" type="primary">MSH3</name>
    <name evidence="13" type="ORF">Q8F55_002282</name>
</gene>
<dbReference type="SMART" id="SM00534">
    <property type="entry name" value="MUTSac"/>
    <property type="match status" value="1"/>
</dbReference>
<dbReference type="Pfam" id="PF05188">
    <property type="entry name" value="MutS_II"/>
    <property type="match status" value="1"/>
</dbReference>
<dbReference type="InterPro" id="IPR016151">
    <property type="entry name" value="DNA_mismatch_repair_MutS_N"/>
</dbReference>
<dbReference type="GeneID" id="95983325"/>
<sequence length="1162" mass="126200">MPPTPSSSNPAQSSLHSFFAPKADASAGRSARDAVDLTGSPPPKRKLPPEAARDARAKAIRSSYFSKPTPVPTPTPKPKPASRPAEPNAALETFRLPAGAVAASAAAPGAAFGAFGVSGSAVPRNTARPEAWRVLADAGAVLPRRRSLALDEAAAAELRGEMGEGTPDADADEAAEEVGSALRAKYAAEPKRGRKKKEVELGPSGQTYTPMERQFMDIKAKNPDVLLLMEVGYKYKFHGDDAKAASKELGIVAFPDRNFYTASIPVHRLHIHVKKLISLGYKVGVISQMETAALKKVGDNRNAPFVRELTHLYTAATYVEESSEQSSTARDEPVRPGGAPPPTNALVAVVEQGLGGLARDDRVRIAIVSVVPNTGDVVWDEFDDSEVRSELETRLTHLQPAELLLPASGLSKATEKVLKHAAGSSGSASVIRVERIHDVLEYSAAFDLLTSFYRRDGQVIDLAAEEGDERDERGDVDMEQNATQSDSMTLASGLPAEEAVLALVDFPKQIVVALAIAVRYMKAFGLQSAFRHRSSFTKFINRAHMLLSSNTLVNLEIYRNQTDGGVYGSLVWRESVQCCPADPSQFWTSMCTIATLLTRSTKTRMGRRLMREWIGRPLLDVNALRARLDAVEEIVTCNTYHMEKLRSLLVNMPDLVRGLTRVQYGKATPTELATILVGLVRVASEFKPDDGAGKPFYSELLNNILTTLPTIAEPARAFLSAIDLKAARANNVADLWTDPDKYPEIQDAKDCISICESELAQHLKEVRKVVKKPALNYVTVSGIEYLVEVPLRDTKLVPPKWVKISSTKAVSRFHTPEILQIIKEREQHKETLAASAKRAFQSFQTDISECHQLVVVSRLIAVIDCMISLASIASGPGYTKPTFVSEPRLSITQGRHPMVETLRDQAYVPFDIEFSEAEGRSKVITGPNMAGKSSCVRAAALIVCLAQIGSFVPAEAATLGIHDAVLTRMGASDDIGRGKSTFMVELSETSDILRTITPRTLVILDELGRGTSTFDGVAIAYATLVHLAKAGCNSLFVTHYPLVAEQLAAEFPDQVSNWHMAFDERRAPDGHAEITFLYRLERGLAEASFGVWCARLAGLPASILDRAQSRADDLKRETDNRSAAALARRAKVLLDDLAAPTTTPASVLRHAEMLATALALVR</sequence>
<proteinExistence type="inferred from homology"/>
<keyword evidence="6 10" id="KW-0238">DNA-binding</keyword>
<dbReference type="Gene3D" id="3.40.1170.10">
    <property type="entry name" value="DNA repair protein MutS, domain I"/>
    <property type="match status" value="1"/>
</dbReference>
<dbReference type="Pfam" id="PF01624">
    <property type="entry name" value="MutS_I"/>
    <property type="match status" value="1"/>
</dbReference>
<dbReference type="InterPro" id="IPR007695">
    <property type="entry name" value="DNA_mismatch_repair_MutS-lik_N"/>
</dbReference>
<keyword evidence="5" id="KW-0067">ATP-binding</keyword>
<dbReference type="InterPro" id="IPR007861">
    <property type="entry name" value="DNA_mismatch_repair_MutS_clamp"/>
</dbReference>
<evidence type="ECO:0000256" key="5">
    <source>
        <dbReference type="ARBA" id="ARBA00022840"/>
    </source>
</evidence>
<dbReference type="Gene3D" id="1.10.1420.10">
    <property type="match status" value="2"/>
</dbReference>
<evidence type="ECO:0000256" key="9">
    <source>
        <dbReference type="ARBA" id="ARBA00029792"/>
    </source>
</evidence>
<feature type="region of interest" description="Disordered" evidence="11">
    <location>
        <begin position="185"/>
        <end position="206"/>
    </location>
</feature>
<evidence type="ECO:0000313" key="14">
    <source>
        <dbReference type="Proteomes" id="UP001565368"/>
    </source>
</evidence>
<dbReference type="InterPro" id="IPR036187">
    <property type="entry name" value="DNA_mismatch_repair_MutS_sf"/>
</dbReference>
<keyword evidence="8" id="KW-0539">Nucleus</keyword>
<evidence type="ECO:0000259" key="12">
    <source>
        <dbReference type="PROSITE" id="PS00486"/>
    </source>
</evidence>
<dbReference type="SUPFAM" id="SSF52540">
    <property type="entry name" value="P-loop containing nucleoside triphosphate hydrolases"/>
    <property type="match status" value="1"/>
</dbReference>
<dbReference type="Pfam" id="PF00488">
    <property type="entry name" value="MutS_V"/>
    <property type="match status" value="1"/>
</dbReference>
<evidence type="ECO:0000256" key="2">
    <source>
        <dbReference type="ARBA" id="ARBA00007094"/>
    </source>
</evidence>
<dbReference type="SUPFAM" id="SSF48334">
    <property type="entry name" value="DNA repair protein MutS, domain III"/>
    <property type="match status" value="1"/>
</dbReference>
<feature type="compositionally biased region" description="Pro residues" evidence="11">
    <location>
        <begin position="69"/>
        <end position="81"/>
    </location>
</feature>
<accession>A0ABR3QA72</accession>
<evidence type="ECO:0000313" key="13">
    <source>
        <dbReference type="EMBL" id="KAL1411331.1"/>
    </source>
</evidence>
<keyword evidence="4 10" id="KW-0227">DNA damage</keyword>
<feature type="domain" description="DNA mismatch repair proteins mutS family" evidence="12">
    <location>
        <begin position="1000"/>
        <end position="1016"/>
    </location>
</feature>
<reference evidence="13 14" key="1">
    <citation type="submission" date="2023-08" db="EMBL/GenBank/DDBJ databases">
        <title>Annotated Genome Sequence of Vanrija albida AlHP1.</title>
        <authorList>
            <person name="Herzog R."/>
        </authorList>
    </citation>
    <scope>NUCLEOTIDE SEQUENCE [LARGE SCALE GENOMIC DNA]</scope>
    <source>
        <strain evidence="13 14">AlHP1</strain>
    </source>
</reference>
<dbReference type="PANTHER" id="PTHR11361:SF122">
    <property type="entry name" value="DNA MISMATCH REPAIR PROTEIN MSH3"/>
    <property type="match status" value="1"/>
</dbReference>
<evidence type="ECO:0000256" key="8">
    <source>
        <dbReference type="ARBA" id="ARBA00023242"/>
    </source>
</evidence>
<dbReference type="Gene3D" id="3.30.420.110">
    <property type="entry name" value="MutS, connector domain"/>
    <property type="match status" value="1"/>
</dbReference>
<keyword evidence="7 10" id="KW-0234">DNA repair</keyword>
<evidence type="ECO:0000256" key="3">
    <source>
        <dbReference type="ARBA" id="ARBA00022741"/>
    </source>
</evidence>
<dbReference type="EMBL" id="JBBXJM010000002">
    <property type="protein sequence ID" value="KAL1411331.1"/>
    <property type="molecule type" value="Genomic_DNA"/>
</dbReference>
<dbReference type="InterPro" id="IPR036678">
    <property type="entry name" value="MutS_con_dom_sf"/>
</dbReference>
<dbReference type="InterPro" id="IPR000432">
    <property type="entry name" value="DNA_mismatch_repair_MutS_C"/>
</dbReference>
<evidence type="ECO:0000256" key="1">
    <source>
        <dbReference type="ARBA" id="ARBA00004123"/>
    </source>
</evidence>
<dbReference type="Proteomes" id="UP001565368">
    <property type="component" value="Unassembled WGS sequence"/>
</dbReference>
<comment type="similarity">
    <text evidence="2">Belongs to the DNA mismatch repair MutS family. MSH3 subfamily.</text>
</comment>
<organism evidence="13 14">
    <name type="scientific">Vanrija albida</name>
    <dbReference type="NCBI Taxonomy" id="181172"/>
    <lineage>
        <taxon>Eukaryota</taxon>
        <taxon>Fungi</taxon>
        <taxon>Dikarya</taxon>
        <taxon>Basidiomycota</taxon>
        <taxon>Agaricomycotina</taxon>
        <taxon>Tremellomycetes</taxon>
        <taxon>Trichosporonales</taxon>
        <taxon>Trichosporonaceae</taxon>
        <taxon>Vanrija</taxon>
    </lineage>
</organism>
<evidence type="ECO:0000256" key="7">
    <source>
        <dbReference type="ARBA" id="ARBA00023204"/>
    </source>
</evidence>
<protein>
    <recommendedName>
        <fullName evidence="9">MutS protein homolog 3</fullName>
    </recommendedName>
</protein>
<dbReference type="InterPro" id="IPR027417">
    <property type="entry name" value="P-loop_NTPase"/>
</dbReference>
<comment type="subcellular location">
    <subcellularLocation>
        <location evidence="1">Nucleus</location>
    </subcellularLocation>
</comment>
<dbReference type="Gene3D" id="3.40.50.300">
    <property type="entry name" value="P-loop containing nucleotide triphosphate hydrolases"/>
    <property type="match status" value="1"/>
</dbReference>
<keyword evidence="14" id="KW-1185">Reference proteome</keyword>
<dbReference type="InterPro" id="IPR045076">
    <property type="entry name" value="MutS"/>
</dbReference>
<comment type="function">
    <text evidence="10">Component of the post-replicative DNA mismatch repair system (MMR).</text>
</comment>